<evidence type="ECO:0000313" key="3">
    <source>
        <dbReference type="EMBL" id="AYF92457.1"/>
    </source>
</evidence>
<dbReference type="OrthoDB" id="2990788at2"/>
<name>A0A387ARA9_9LACO</name>
<protein>
    <submittedName>
        <fullName evidence="3">DUF2129 domain-containing protein</fullName>
    </submittedName>
</protein>
<dbReference type="InterPro" id="IPR016979">
    <property type="entry name" value="DUF2129"/>
</dbReference>
<dbReference type="KEGG" id="abom:D7I45_02735"/>
<evidence type="ECO:0000256" key="1">
    <source>
        <dbReference type="ARBA" id="ARBA00022490"/>
    </source>
</evidence>
<dbReference type="Pfam" id="PF09902">
    <property type="entry name" value="DUF2129"/>
    <property type="match status" value="1"/>
</dbReference>
<dbReference type="Proteomes" id="UP000272003">
    <property type="component" value="Chromosome"/>
</dbReference>
<feature type="region of interest" description="Disordered" evidence="2">
    <location>
        <begin position="75"/>
        <end position="94"/>
    </location>
</feature>
<proteinExistence type="predicted"/>
<organism evidence="3 4">
    <name type="scientific">Apilactobacillus bombintestini</name>
    <dbReference type="NCBI Taxonomy" id="2419772"/>
    <lineage>
        <taxon>Bacteria</taxon>
        <taxon>Bacillati</taxon>
        <taxon>Bacillota</taxon>
        <taxon>Bacilli</taxon>
        <taxon>Lactobacillales</taxon>
        <taxon>Lactobacillaceae</taxon>
        <taxon>Apilactobacillus</taxon>
    </lineage>
</organism>
<dbReference type="AlphaFoldDB" id="A0A387ARA9"/>
<sequence length="94" mass="11286">MFVTDSIESRKSLIVYVYSTKQVRQLKKYGLIHYVSQKMHYVVLYVNAENYEWIKDKLKSLRLVKKIEETPYEELSNEFANSDEFGDSEDDEEY</sequence>
<keyword evidence="4" id="KW-1185">Reference proteome</keyword>
<reference evidence="3 4" key="1">
    <citation type="submission" date="2018-09" db="EMBL/GenBank/DDBJ databases">
        <title>Genome sequencing of strain BHWM-4.</title>
        <authorList>
            <person name="Heo J."/>
            <person name="Kim S.-J."/>
            <person name="Kwon S.-W."/>
        </authorList>
    </citation>
    <scope>NUCLEOTIDE SEQUENCE [LARGE SCALE GENOMIC DNA]</scope>
    <source>
        <strain evidence="3 4">BHWM-4</strain>
    </source>
</reference>
<gene>
    <name evidence="3" type="ORF">D7I45_02735</name>
</gene>
<feature type="compositionally biased region" description="Acidic residues" evidence="2">
    <location>
        <begin position="84"/>
        <end position="94"/>
    </location>
</feature>
<evidence type="ECO:0000256" key="2">
    <source>
        <dbReference type="SAM" id="MobiDB-lite"/>
    </source>
</evidence>
<dbReference type="PIRSF" id="PIRSF031653">
    <property type="entry name" value="UCP031653"/>
    <property type="match status" value="1"/>
</dbReference>
<dbReference type="EMBL" id="CP032626">
    <property type="protein sequence ID" value="AYF92457.1"/>
    <property type="molecule type" value="Genomic_DNA"/>
</dbReference>
<evidence type="ECO:0000313" key="4">
    <source>
        <dbReference type="Proteomes" id="UP000272003"/>
    </source>
</evidence>
<accession>A0A387ARA9</accession>
<keyword evidence="1" id="KW-0963">Cytoplasm</keyword>